<reference evidence="2 3" key="1">
    <citation type="submission" date="2016-10" db="EMBL/GenBank/DDBJ databases">
        <authorList>
            <person name="de Groot N.N."/>
        </authorList>
    </citation>
    <scope>NUCLEOTIDE SEQUENCE [LARGE SCALE GENOMIC DNA]</scope>
    <source>
        <strain evidence="2 3">DSM 44637</strain>
    </source>
</reference>
<proteinExistence type="predicted"/>
<dbReference type="AlphaFoldDB" id="A0A1I6AIH2"/>
<organism evidence="2 3">
    <name type="scientific">Amycolatopsis rubida</name>
    <dbReference type="NCBI Taxonomy" id="112413"/>
    <lineage>
        <taxon>Bacteria</taxon>
        <taxon>Bacillati</taxon>
        <taxon>Actinomycetota</taxon>
        <taxon>Actinomycetes</taxon>
        <taxon>Pseudonocardiales</taxon>
        <taxon>Pseudonocardiaceae</taxon>
        <taxon>Amycolatopsis</taxon>
    </lineage>
</organism>
<dbReference type="Gene3D" id="3.90.920.10">
    <property type="entry name" value="DNA primase, PRIM domain"/>
    <property type="match status" value="1"/>
</dbReference>
<protein>
    <submittedName>
        <fullName evidence="2">Bifunctional non-homologous end joining protein LigD</fullName>
    </submittedName>
</protein>
<gene>
    <name evidence="2" type="ORF">SAMN05421854_11946</name>
</gene>
<dbReference type="Proteomes" id="UP000199137">
    <property type="component" value="Unassembled WGS sequence"/>
</dbReference>
<sequence length="163" mass="17353">MFGLDPGPGTSIVECARIAERLHDVLVDDGLAPVAKTSGSKGMQVYAGVRTRTADRTSAYAQSLALRFAAGTPGLVTAKMAKSLRTGKVFIDWSQNNPAKTTIAPCSLRGRDQPTVSTPIAWYEVRACTRPEDLVFTADQVLDRVSASGDLFAALDTTRAPLP</sequence>
<dbReference type="Pfam" id="PF21686">
    <property type="entry name" value="LigD_Prim-Pol"/>
    <property type="match status" value="1"/>
</dbReference>
<accession>A0A1I6AIH2</accession>
<evidence type="ECO:0000259" key="1">
    <source>
        <dbReference type="Pfam" id="PF21686"/>
    </source>
</evidence>
<dbReference type="InterPro" id="IPR052171">
    <property type="entry name" value="NHEJ_LigD"/>
</dbReference>
<evidence type="ECO:0000313" key="2">
    <source>
        <dbReference type="EMBL" id="SFQ68453.1"/>
    </source>
</evidence>
<dbReference type="EMBL" id="FOWC01000019">
    <property type="protein sequence ID" value="SFQ68453.1"/>
    <property type="molecule type" value="Genomic_DNA"/>
</dbReference>
<name>A0A1I6AIH2_9PSEU</name>
<dbReference type="InterPro" id="IPR014145">
    <property type="entry name" value="LigD_pol_dom"/>
</dbReference>
<dbReference type="STRING" id="112413.SAMN05421854_11946"/>
<evidence type="ECO:0000313" key="3">
    <source>
        <dbReference type="Proteomes" id="UP000199137"/>
    </source>
</evidence>
<feature type="domain" description="DNA ligase D polymerase" evidence="1">
    <location>
        <begin position="2"/>
        <end position="152"/>
    </location>
</feature>
<dbReference type="PANTHER" id="PTHR42705:SF2">
    <property type="entry name" value="BIFUNCTIONAL NON-HOMOLOGOUS END JOINING PROTEIN LIGD"/>
    <property type="match status" value="1"/>
</dbReference>
<dbReference type="PANTHER" id="PTHR42705">
    <property type="entry name" value="BIFUNCTIONAL NON-HOMOLOGOUS END JOINING PROTEIN LIGD"/>
    <property type="match status" value="1"/>
</dbReference>